<evidence type="ECO:0000256" key="6">
    <source>
        <dbReference type="ARBA" id="ARBA00022737"/>
    </source>
</evidence>
<organism evidence="18 19">
    <name type="scientific">Acrobeloides nanus</name>
    <dbReference type="NCBI Taxonomy" id="290746"/>
    <lineage>
        <taxon>Eukaryota</taxon>
        <taxon>Metazoa</taxon>
        <taxon>Ecdysozoa</taxon>
        <taxon>Nematoda</taxon>
        <taxon>Chromadorea</taxon>
        <taxon>Rhabditida</taxon>
        <taxon>Tylenchina</taxon>
        <taxon>Cephalobomorpha</taxon>
        <taxon>Cephaloboidea</taxon>
        <taxon>Cephalobidae</taxon>
        <taxon>Acrobeloides</taxon>
    </lineage>
</organism>
<dbReference type="InterPro" id="IPR044492">
    <property type="entry name" value="P_typ_ATPase_HD_dom"/>
</dbReference>
<evidence type="ECO:0000256" key="3">
    <source>
        <dbReference type="ARBA" id="ARBA00022448"/>
    </source>
</evidence>
<feature type="transmembrane region" description="Helical" evidence="15">
    <location>
        <begin position="301"/>
        <end position="322"/>
    </location>
</feature>
<evidence type="ECO:0000256" key="2">
    <source>
        <dbReference type="ARBA" id="ARBA00012517"/>
    </source>
</evidence>
<feature type="transmembrane region" description="Helical" evidence="15">
    <location>
        <begin position="986"/>
        <end position="1008"/>
    </location>
</feature>
<dbReference type="Proteomes" id="UP000887540">
    <property type="component" value="Unplaced"/>
</dbReference>
<keyword evidence="5 15" id="KW-0479">Metal-binding</keyword>
<evidence type="ECO:0000256" key="14">
    <source>
        <dbReference type="ARBA" id="ARBA00023136"/>
    </source>
</evidence>
<dbReference type="SUPFAM" id="SSF55008">
    <property type="entry name" value="HMA, heavy metal-associated domain"/>
    <property type="match status" value="3"/>
</dbReference>
<dbReference type="InterPro" id="IPR018303">
    <property type="entry name" value="ATPase_P-typ_P_site"/>
</dbReference>
<dbReference type="GO" id="GO:0005507">
    <property type="term" value="F:copper ion binding"/>
    <property type="evidence" value="ECO:0007669"/>
    <property type="project" value="InterPro"/>
</dbReference>
<keyword evidence="10" id="KW-1278">Translocase</keyword>
<protein>
    <recommendedName>
        <fullName evidence="2">P-type Cu(+) transporter</fullName>
        <ecNumber evidence="2">7.2.2.8</ecNumber>
    </recommendedName>
</protein>
<evidence type="ECO:0000256" key="4">
    <source>
        <dbReference type="ARBA" id="ARBA00022692"/>
    </source>
</evidence>
<dbReference type="PANTHER" id="PTHR46594:SF4">
    <property type="entry name" value="P-TYPE CATION-TRANSPORTING ATPASE"/>
    <property type="match status" value="1"/>
</dbReference>
<dbReference type="CDD" id="cd00371">
    <property type="entry name" value="HMA"/>
    <property type="match status" value="3"/>
</dbReference>
<evidence type="ECO:0000256" key="10">
    <source>
        <dbReference type="ARBA" id="ARBA00022967"/>
    </source>
</evidence>
<dbReference type="AlphaFoldDB" id="A0A914E9J7"/>
<dbReference type="SFLD" id="SFLDG00002">
    <property type="entry name" value="C1.7:_P-type_atpase_like"/>
    <property type="match status" value="1"/>
</dbReference>
<keyword evidence="8" id="KW-0187">Copper transport</keyword>
<feature type="region of interest" description="Disordered" evidence="16">
    <location>
        <begin position="1076"/>
        <end position="1112"/>
    </location>
</feature>
<keyword evidence="11 15" id="KW-1133">Transmembrane helix</keyword>
<keyword evidence="4 15" id="KW-0812">Transmembrane</keyword>
<name>A0A914E9J7_9BILA</name>
<evidence type="ECO:0000256" key="5">
    <source>
        <dbReference type="ARBA" id="ARBA00022723"/>
    </source>
</evidence>
<evidence type="ECO:0000256" key="15">
    <source>
        <dbReference type="RuleBase" id="RU362081"/>
    </source>
</evidence>
<keyword evidence="14 15" id="KW-0472">Membrane</keyword>
<sequence>MDYAEVCVENGLASYKHKPMLQKEAIVNIDGMTCHSCVANIEENVGKKPGIHSVKVSLAEKKGWVIYDPQKWTGEQVAEVIDDMGFDASLASTKDVHYEPDIDSGIFQAETDKLIVGPSSSLDSDHSKDEKKLFKKCVLSVDRMASSTCGASIEKSISELQGVKSIVVAIMFSKADVVYDNDVISAAEIRDAITDLGYPSQILEDTADGDSKIDLLIGGMTCASCVHRIESHVMSLRGVESCSVALATSSATVEFSPTIIGPRDIIERIQNLGYSAELASREDRLKRLGHAEDILKWRTSFLISLIFGVPVMVVMIYFHWIIHTPMHKDKQTPILVKALSLDNVILFTLATPVQFFGGRYFYVQSWKAIKHRTANMDVLIVLATSIAYIYSVSVVLIAIFRGWDFSPMTFFDVPPMLMVFISLGRWLEYKAKGKTSEALSKLMSMQAKVALLVKKDEKGHIVSERGIDIELVQRGDLIKVLPGEKIAVDGIVVEGSSSADESFITGESMPVVKKPGNPVIGGSVNQTGLLIIEATHVGQDSTLAQIVRLVEEAQTSKAPLQQTADKLAGYFVPGVIVLSITTLLVWIGIGWSTEKFVKNGIRDWEEIVRQAFEYAITVLAIACPCSLGLATPTAIMVGTGVGARNGILIKGGEPLEVAQKIRTVVFDKTGTITEGKPRVVKIFTTLPQQQLSLKNLCAIAGTAESNSEHPIGNAIVLFAKEYLSNERWATVSRFRVSAGNGIACDVSNVPNVMNTILDFNSHKDHTQEFIQAKTLLISNFNVDIVPLPQADLTESNENWNHLDSYPAVIGSEKWLISNGIPIPQHIIEILSKERQLGNISILIAINNQVAAVVSIADQVKPEAALAVWSLHKMGMHVVLLTGDNAKTAEATARKVGIREVFAEVLPNQKKDKIKQLQRNGEKVAMVGDGVNDSPALATANVGIAIANGSDVAIESAGIVLVKNYLIDVVSAIRLSKSTIRRIRINLFFALIYNSIGIPIAAGVFHPIGITIQPWMAAAAMAMSSVSVVTSSLFLKNFRKPTEHQLKSPEFKSFIKKVEETEVLVYKGLEDPVHKDISSPEKFTGTKYNGRKPSRRQFSLDEDDQETRLVTHI</sequence>
<dbReference type="Pfam" id="PF00122">
    <property type="entry name" value="E1-E2_ATPase"/>
    <property type="match status" value="1"/>
</dbReference>
<dbReference type="SUPFAM" id="SSF81660">
    <property type="entry name" value="Metal cation-transporting ATPase, ATP-binding domain N"/>
    <property type="match status" value="1"/>
</dbReference>
<evidence type="ECO:0000256" key="11">
    <source>
        <dbReference type="ARBA" id="ARBA00022989"/>
    </source>
</evidence>
<dbReference type="SUPFAM" id="SSF81653">
    <property type="entry name" value="Calcium ATPase, transduction domain A"/>
    <property type="match status" value="1"/>
</dbReference>
<feature type="domain" description="HMA" evidence="17">
    <location>
        <begin position="135"/>
        <end position="201"/>
    </location>
</feature>
<dbReference type="PROSITE" id="PS01047">
    <property type="entry name" value="HMA_1"/>
    <property type="match status" value="2"/>
</dbReference>
<dbReference type="GO" id="GO:0140581">
    <property type="term" value="F:P-type monovalent copper transporter activity"/>
    <property type="evidence" value="ECO:0007669"/>
    <property type="project" value="UniProtKB-EC"/>
</dbReference>
<accession>A0A914E9J7</accession>
<feature type="transmembrane region" description="Helical" evidence="15">
    <location>
        <begin position="334"/>
        <end position="357"/>
    </location>
</feature>
<reference evidence="19" key="1">
    <citation type="submission" date="2022-11" db="UniProtKB">
        <authorList>
            <consortium name="WormBaseParasite"/>
        </authorList>
    </citation>
    <scope>IDENTIFICATION</scope>
</reference>
<dbReference type="FunFam" id="2.70.150.10:FF:000002">
    <property type="entry name" value="Copper-transporting ATPase 1, putative"/>
    <property type="match status" value="1"/>
</dbReference>
<keyword evidence="13" id="KW-0406">Ion transport</keyword>
<dbReference type="PRINTS" id="PR00942">
    <property type="entry name" value="CUATPASEI"/>
</dbReference>
<dbReference type="InterPro" id="IPR023214">
    <property type="entry name" value="HAD_sf"/>
</dbReference>
<feature type="transmembrane region" description="Helical" evidence="15">
    <location>
        <begin position="378"/>
        <end position="403"/>
    </location>
</feature>
<keyword evidence="9 15" id="KW-0067">ATP-binding</keyword>
<dbReference type="NCBIfam" id="TIGR00003">
    <property type="entry name" value="copper ion binding protein"/>
    <property type="match status" value="3"/>
</dbReference>
<evidence type="ECO:0000256" key="9">
    <source>
        <dbReference type="ARBA" id="ARBA00022840"/>
    </source>
</evidence>
<evidence type="ECO:0000256" key="7">
    <source>
        <dbReference type="ARBA" id="ARBA00022741"/>
    </source>
</evidence>
<evidence type="ECO:0000313" key="19">
    <source>
        <dbReference type="WBParaSite" id="ACRNAN_scaffold63.g25885.t1"/>
    </source>
</evidence>
<dbReference type="SUPFAM" id="SSF81665">
    <property type="entry name" value="Calcium ATPase, transmembrane domain M"/>
    <property type="match status" value="1"/>
</dbReference>
<keyword evidence="6" id="KW-0677">Repeat</keyword>
<dbReference type="InterPro" id="IPR036163">
    <property type="entry name" value="HMA_dom_sf"/>
</dbReference>
<feature type="domain" description="HMA" evidence="17">
    <location>
        <begin position="23"/>
        <end position="89"/>
    </location>
</feature>
<dbReference type="InterPro" id="IPR059000">
    <property type="entry name" value="ATPase_P-type_domA"/>
</dbReference>
<dbReference type="InterPro" id="IPR006121">
    <property type="entry name" value="HMA_dom"/>
</dbReference>
<dbReference type="FunFam" id="3.40.50.1000:FF:000144">
    <property type="entry name" value="copper-transporting ATPase 1 isoform X2"/>
    <property type="match status" value="1"/>
</dbReference>
<dbReference type="PROSITE" id="PS50846">
    <property type="entry name" value="HMA_2"/>
    <property type="match status" value="3"/>
</dbReference>
<evidence type="ECO:0000259" key="17">
    <source>
        <dbReference type="PROSITE" id="PS50846"/>
    </source>
</evidence>
<dbReference type="SFLD" id="SFLDS00003">
    <property type="entry name" value="Haloacid_Dehalogenase"/>
    <property type="match status" value="1"/>
</dbReference>
<proteinExistence type="inferred from homology"/>
<dbReference type="GO" id="GO:0005802">
    <property type="term" value="C:trans-Golgi network"/>
    <property type="evidence" value="ECO:0007669"/>
    <property type="project" value="UniProtKB-ARBA"/>
</dbReference>
<dbReference type="Pfam" id="PF00702">
    <property type="entry name" value="Hydrolase"/>
    <property type="match status" value="1"/>
</dbReference>
<dbReference type="InterPro" id="IPR006122">
    <property type="entry name" value="HMA_Cu_ion-bd"/>
</dbReference>
<dbReference type="InterPro" id="IPR001757">
    <property type="entry name" value="P_typ_ATPase"/>
</dbReference>
<evidence type="ECO:0000256" key="1">
    <source>
        <dbReference type="ARBA" id="ARBA00004166"/>
    </source>
</evidence>
<feature type="domain" description="HMA" evidence="17">
    <location>
        <begin position="211"/>
        <end position="277"/>
    </location>
</feature>
<dbReference type="PRINTS" id="PR00119">
    <property type="entry name" value="CATATPASE"/>
</dbReference>
<evidence type="ECO:0000256" key="8">
    <source>
        <dbReference type="ARBA" id="ARBA00022796"/>
    </source>
</evidence>
<dbReference type="EC" id="7.2.2.8" evidence="2"/>
<evidence type="ECO:0000313" key="18">
    <source>
        <dbReference type="Proteomes" id="UP000887540"/>
    </source>
</evidence>
<dbReference type="GO" id="GO:0016887">
    <property type="term" value="F:ATP hydrolysis activity"/>
    <property type="evidence" value="ECO:0007669"/>
    <property type="project" value="InterPro"/>
</dbReference>
<dbReference type="GO" id="GO:0005524">
    <property type="term" value="F:ATP binding"/>
    <property type="evidence" value="ECO:0007669"/>
    <property type="project" value="UniProtKB-UniRule"/>
</dbReference>
<dbReference type="InterPro" id="IPR017969">
    <property type="entry name" value="Heavy-metal-associated_CS"/>
</dbReference>
<dbReference type="CDD" id="cd02094">
    <property type="entry name" value="P-type_ATPase_Cu-like"/>
    <property type="match status" value="1"/>
</dbReference>
<dbReference type="NCBIfam" id="TIGR01494">
    <property type="entry name" value="ATPase_P-type"/>
    <property type="match status" value="2"/>
</dbReference>
<dbReference type="Gene3D" id="2.70.150.10">
    <property type="entry name" value="Calcium-transporting ATPase, cytoplasmic transduction domain A"/>
    <property type="match status" value="1"/>
</dbReference>
<dbReference type="Pfam" id="PF00403">
    <property type="entry name" value="HMA"/>
    <property type="match status" value="3"/>
</dbReference>
<dbReference type="FunFam" id="3.30.70.100:FF:000001">
    <property type="entry name" value="ATPase copper transporting beta"/>
    <property type="match status" value="3"/>
</dbReference>
<keyword evidence="12" id="KW-0186">Copper</keyword>
<dbReference type="Gene3D" id="3.40.50.1000">
    <property type="entry name" value="HAD superfamily/HAD-like"/>
    <property type="match status" value="2"/>
</dbReference>
<comment type="similarity">
    <text evidence="15">Belongs to the cation transport ATPase (P-type) (TC 3.A.3) family. Type IB subfamily.</text>
</comment>
<comment type="subcellular location">
    <subcellularLocation>
        <location evidence="1">Golgi apparatus</location>
        <location evidence="1">trans-Golgi network membrane</location>
        <topology evidence="1">Multi-pass membrane protein</topology>
    </subcellularLocation>
    <subcellularLocation>
        <location evidence="15">Membrane</location>
    </subcellularLocation>
</comment>
<dbReference type="PROSITE" id="PS00154">
    <property type="entry name" value="ATPASE_E1_E2"/>
    <property type="match status" value="1"/>
</dbReference>
<evidence type="ECO:0000256" key="16">
    <source>
        <dbReference type="SAM" id="MobiDB-lite"/>
    </source>
</evidence>
<dbReference type="PANTHER" id="PTHR46594">
    <property type="entry name" value="P-TYPE CATION-TRANSPORTING ATPASE"/>
    <property type="match status" value="1"/>
</dbReference>
<keyword evidence="3" id="KW-0813">Transport</keyword>
<dbReference type="GO" id="GO:0016020">
    <property type="term" value="C:membrane"/>
    <property type="evidence" value="ECO:0007669"/>
    <property type="project" value="UniProtKB-SubCell"/>
</dbReference>
<dbReference type="InterPro" id="IPR023298">
    <property type="entry name" value="ATPase_P-typ_TM_dom_sf"/>
</dbReference>
<feature type="transmembrane region" description="Helical" evidence="15">
    <location>
        <begin position="611"/>
        <end position="630"/>
    </location>
</feature>
<feature type="transmembrane region" description="Helical" evidence="15">
    <location>
        <begin position="1014"/>
        <end position="1034"/>
    </location>
</feature>
<evidence type="ECO:0000256" key="12">
    <source>
        <dbReference type="ARBA" id="ARBA00023008"/>
    </source>
</evidence>
<feature type="transmembrane region" description="Helical" evidence="15">
    <location>
        <begin position="567"/>
        <end position="591"/>
    </location>
</feature>
<dbReference type="InterPro" id="IPR036412">
    <property type="entry name" value="HAD-like_sf"/>
</dbReference>
<dbReference type="Gene3D" id="3.30.70.100">
    <property type="match status" value="3"/>
</dbReference>
<dbReference type="InterPro" id="IPR027256">
    <property type="entry name" value="P-typ_ATPase_IB"/>
</dbReference>
<dbReference type="InterPro" id="IPR023299">
    <property type="entry name" value="ATPase_P-typ_cyto_dom_N"/>
</dbReference>
<dbReference type="SFLD" id="SFLDF00027">
    <property type="entry name" value="p-type_atpase"/>
    <property type="match status" value="1"/>
</dbReference>
<dbReference type="Gene3D" id="3.40.1110.10">
    <property type="entry name" value="Calcium-transporting ATPase, cytoplasmic domain N"/>
    <property type="match status" value="2"/>
</dbReference>
<keyword evidence="7 15" id="KW-0547">Nucleotide-binding</keyword>
<feature type="transmembrane region" description="Helical" evidence="15">
    <location>
        <begin position="409"/>
        <end position="427"/>
    </location>
</feature>
<dbReference type="InterPro" id="IPR008250">
    <property type="entry name" value="ATPase_P-typ_transduc_dom_A_sf"/>
</dbReference>
<keyword evidence="18" id="KW-1185">Reference proteome</keyword>
<dbReference type="WBParaSite" id="ACRNAN_scaffold63.g25885.t1">
    <property type="protein sequence ID" value="ACRNAN_scaffold63.g25885.t1"/>
    <property type="gene ID" value="ACRNAN_scaffold63.g25885"/>
</dbReference>
<dbReference type="SUPFAM" id="SSF56784">
    <property type="entry name" value="HAD-like"/>
    <property type="match status" value="1"/>
</dbReference>
<dbReference type="NCBIfam" id="TIGR01525">
    <property type="entry name" value="ATPase-IB_hvy"/>
    <property type="match status" value="1"/>
</dbReference>
<evidence type="ECO:0000256" key="13">
    <source>
        <dbReference type="ARBA" id="ARBA00023065"/>
    </source>
</evidence>